<accession>A0A0L8VB98</accession>
<dbReference type="AlphaFoldDB" id="A0A0L8VB98"/>
<dbReference type="Proteomes" id="UP000036958">
    <property type="component" value="Unassembled WGS sequence"/>
</dbReference>
<comment type="caution">
    <text evidence="1">The sequence shown here is derived from an EMBL/GenBank/DDBJ whole genome shotgun (WGS) entry which is preliminary data.</text>
</comment>
<sequence length="47" mass="5390">MIEIQKKKLSLFLFVGNSLIKKFSDKCLKVVCWFSNSMVQCTNGGFE</sequence>
<evidence type="ECO:0000313" key="1">
    <source>
        <dbReference type="EMBL" id="KOH45745.1"/>
    </source>
</evidence>
<reference evidence="2" key="1">
    <citation type="submission" date="2015-07" db="EMBL/GenBank/DDBJ databases">
        <title>Genome sequencing of Sunxiuqinia dokdonensis strain SK.</title>
        <authorList>
            <person name="Ahn S."/>
            <person name="Kim B.-C."/>
        </authorList>
    </citation>
    <scope>NUCLEOTIDE SEQUENCE [LARGE SCALE GENOMIC DNA]</scope>
    <source>
        <strain evidence="2">SK</strain>
    </source>
</reference>
<dbReference type="EMBL" id="LGIA01000074">
    <property type="protein sequence ID" value="KOH45745.1"/>
    <property type="molecule type" value="Genomic_DNA"/>
</dbReference>
<organism evidence="1 2">
    <name type="scientific">Sunxiuqinia dokdonensis</name>
    <dbReference type="NCBI Taxonomy" id="1409788"/>
    <lineage>
        <taxon>Bacteria</taxon>
        <taxon>Pseudomonadati</taxon>
        <taxon>Bacteroidota</taxon>
        <taxon>Bacteroidia</taxon>
        <taxon>Marinilabiliales</taxon>
        <taxon>Prolixibacteraceae</taxon>
        <taxon>Sunxiuqinia</taxon>
    </lineage>
</organism>
<evidence type="ECO:0000313" key="2">
    <source>
        <dbReference type="Proteomes" id="UP000036958"/>
    </source>
</evidence>
<proteinExistence type="predicted"/>
<gene>
    <name evidence="1" type="ORF">NC99_14400</name>
</gene>
<protein>
    <submittedName>
        <fullName evidence="1">Uncharacterized protein</fullName>
    </submittedName>
</protein>
<keyword evidence="2" id="KW-1185">Reference proteome</keyword>
<name>A0A0L8VB98_9BACT</name>